<dbReference type="AlphaFoldDB" id="A0A1Y0EQ55"/>
<name>A0A1Y0EQ55_9BURK</name>
<proteinExistence type="predicted"/>
<protein>
    <recommendedName>
        <fullName evidence="1">Glycine zipper 2TM domain-containing protein</fullName>
    </recommendedName>
</protein>
<dbReference type="RefSeq" id="WP_087281982.1">
    <property type="nucleotide sequence ID" value="NZ_CP021455.1"/>
</dbReference>
<dbReference type="KEGG" id="cser:CCO03_13885"/>
<evidence type="ECO:0000259" key="1">
    <source>
        <dbReference type="Pfam" id="PF05433"/>
    </source>
</evidence>
<dbReference type="PROSITE" id="PS51257">
    <property type="entry name" value="PROKAR_LIPOPROTEIN"/>
    <property type="match status" value="1"/>
</dbReference>
<dbReference type="GO" id="GO:0019867">
    <property type="term" value="C:outer membrane"/>
    <property type="evidence" value="ECO:0007669"/>
    <property type="project" value="InterPro"/>
</dbReference>
<accession>A0A1Y0EQ55</accession>
<dbReference type="InterPro" id="IPR008816">
    <property type="entry name" value="Gly_zipper_2TM_dom"/>
</dbReference>
<organism evidence="2 3">
    <name type="scientific">Comamonas serinivorans</name>
    <dbReference type="NCBI Taxonomy" id="1082851"/>
    <lineage>
        <taxon>Bacteria</taxon>
        <taxon>Pseudomonadati</taxon>
        <taxon>Pseudomonadota</taxon>
        <taxon>Betaproteobacteria</taxon>
        <taxon>Burkholderiales</taxon>
        <taxon>Comamonadaceae</taxon>
        <taxon>Comamonas</taxon>
    </lineage>
</organism>
<dbReference type="Pfam" id="PF05433">
    <property type="entry name" value="Rick_17kDa_Anti"/>
    <property type="match status" value="1"/>
</dbReference>
<dbReference type="EMBL" id="CP021455">
    <property type="protein sequence ID" value="ARU05628.1"/>
    <property type="molecule type" value="Genomic_DNA"/>
</dbReference>
<evidence type="ECO:0000313" key="3">
    <source>
        <dbReference type="Proteomes" id="UP000196138"/>
    </source>
</evidence>
<feature type="domain" description="Glycine zipper 2TM" evidence="1">
    <location>
        <begin position="127"/>
        <end position="168"/>
    </location>
</feature>
<gene>
    <name evidence="2" type="ORF">CCO03_13885</name>
</gene>
<reference evidence="2 3" key="1">
    <citation type="submission" date="2017-05" db="EMBL/GenBank/DDBJ databases">
        <authorList>
            <person name="Song R."/>
            <person name="Chenine A.L."/>
            <person name="Ruprecht R.M."/>
        </authorList>
    </citation>
    <scope>NUCLEOTIDE SEQUENCE [LARGE SCALE GENOMIC DNA]</scope>
    <source>
        <strain evidence="2 3">DSM 26136</strain>
    </source>
</reference>
<sequence length="217" mass="22268">MFTPHRTAVGALAGLLLASLGGCAVYPLPYAPPYASPAHTVNNVNPALAGQAIYAPAYSGYGVPDGRYAPAYSDPGYAGGYAGQPAYDYRADESRAYGGQAYSDSTGQVVDVRRIGYRANPQASAAAGTAIGGIVGGAIGNSSGHRWNRGSNTLAGVIAGALIGSAIGTAASYQTTAVMYRVTARMDSGSVRTVDYANPPAIRIGDRVAFDGQQFYR</sequence>
<dbReference type="OrthoDB" id="9153931at2"/>
<dbReference type="Proteomes" id="UP000196138">
    <property type="component" value="Chromosome"/>
</dbReference>
<evidence type="ECO:0000313" key="2">
    <source>
        <dbReference type="EMBL" id="ARU05628.1"/>
    </source>
</evidence>
<keyword evidence="3" id="KW-1185">Reference proteome</keyword>